<dbReference type="EMBL" id="JAPWDS010000006">
    <property type="protein sequence ID" value="KAJ5494582.1"/>
    <property type="molecule type" value="Genomic_DNA"/>
</dbReference>
<reference evidence="1" key="1">
    <citation type="submission" date="2022-12" db="EMBL/GenBank/DDBJ databases">
        <authorList>
            <person name="Petersen C."/>
        </authorList>
    </citation>
    <scope>NUCLEOTIDE SEQUENCE</scope>
    <source>
        <strain evidence="1">IBT 29495</strain>
    </source>
</reference>
<reference evidence="1" key="2">
    <citation type="journal article" date="2023" name="IMA Fungus">
        <title>Comparative genomic study of the Penicillium genus elucidates a diverse pangenome and 15 lateral gene transfer events.</title>
        <authorList>
            <person name="Petersen C."/>
            <person name="Sorensen T."/>
            <person name="Nielsen M.R."/>
            <person name="Sondergaard T.E."/>
            <person name="Sorensen J.L."/>
            <person name="Fitzpatrick D.A."/>
            <person name="Frisvad J.C."/>
            <person name="Nielsen K.L."/>
        </authorList>
    </citation>
    <scope>NUCLEOTIDE SEQUENCE</scope>
    <source>
        <strain evidence="1">IBT 29495</strain>
    </source>
</reference>
<sequence length="107" mass="12383">MSIRRQEHAVSKLNRLWIEMAYWRNDISFCTITNIVVFHPKSGPKALQIMDKPDVHHLNVHAYSVDEKLGRLTDNGSVESNLLLSSVWHDFLRNDFTQARAISNIHS</sequence>
<protein>
    <submittedName>
        <fullName evidence="1">Uncharacterized protein</fullName>
    </submittedName>
</protein>
<keyword evidence="2" id="KW-1185">Reference proteome</keyword>
<gene>
    <name evidence="1" type="ORF">N7463_010669</name>
</gene>
<dbReference type="AlphaFoldDB" id="A0A9W9XKD4"/>
<accession>A0A9W9XKD4</accession>
<comment type="caution">
    <text evidence="1">The sequence shown here is derived from an EMBL/GenBank/DDBJ whole genome shotgun (WGS) entry which is preliminary data.</text>
</comment>
<name>A0A9W9XKD4_9EURO</name>
<evidence type="ECO:0000313" key="2">
    <source>
        <dbReference type="Proteomes" id="UP001149954"/>
    </source>
</evidence>
<evidence type="ECO:0000313" key="1">
    <source>
        <dbReference type="EMBL" id="KAJ5494582.1"/>
    </source>
</evidence>
<dbReference type="OrthoDB" id="3182339at2759"/>
<dbReference type="Proteomes" id="UP001149954">
    <property type="component" value="Unassembled WGS sequence"/>
</dbReference>
<organism evidence="1 2">
    <name type="scientific">Penicillium fimorum</name>
    <dbReference type="NCBI Taxonomy" id="1882269"/>
    <lineage>
        <taxon>Eukaryota</taxon>
        <taxon>Fungi</taxon>
        <taxon>Dikarya</taxon>
        <taxon>Ascomycota</taxon>
        <taxon>Pezizomycotina</taxon>
        <taxon>Eurotiomycetes</taxon>
        <taxon>Eurotiomycetidae</taxon>
        <taxon>Eurotiales</taxon>
        <taxon>Aspergillaceae</taxon>
        <taxon>Penicillium</taxon>
    </lineage>
</organism>
<proteinExistence type="predicted"/>